<evidence type="ECO:0000256" key="4">
    <source>
        <dbReference type="ARBA" id="ARBA00022792"/>
    </source>
</evidence>
<evidence type="ECO:0000256" key="5">
    <source>
        <dbReference type="ARBA" id="ARBA00022946"/>
    </source>
</evidence>
<evidence type="ECO:0000313" key="10">
    <source>
        <dbReference type="EMBL" id="KAF2719052.1"/>
    </source>
</evidence>
<name>A0A9P4UKH7_9PEZI</name>
<keyword evidence="7 8" id="KW-0472">Membrane</keyword>
<comment type="subcellular location">
    <subcellularLocation>
        <location evidence="2 8">Mitochondrion inner membrane</location>
        <topology evidence="2 8">Peripheral membrane protein</topology>
        <orientation evidence="2 8">Matrix side</orientation>
    </subcellularLocation>
</comment>
<comment type="caution">
    <text evidence="10">The sequence shown here is derived from an EMBL/GenBank/DDBJ whole genome shotgun (WGS) entry which is preliminary data.</text>
</comment>
<reference evidence="10" key="1">
    <citation type="journal article" date="2020" name="Stud. Mycol.">
        <title>101 Dothideomycetes genomes: a test case for predicting lifestyles and emergence of pathogens.</title>
        <authorList>
            <person name="Haridas S."/>
            <person name="Albert R."/>
            <person name="Binder M."/>
            <person name="Bloem J."/>
            <person name="Labutti K."/>
            <person name="Salamov A."/>
            <person name="Andreopoulos B."/>
            <person name="Baker S."/>
            <person name="Barry K."/>
            <person name="Bills G."/>
            <person name="Bluhm B."/>
            <person name="Cannon C."/>
            <person name="Castanera R."/>
            <person name="Culley D."/>
            <person name="Daum C."/>
            <person name="Ezra D."/>
            <person name="Gonzalez J."/>
            <person name="Henrissat B."/>
            <person name="Kuo A."/>
            <person name="Liang C."/>
            <person name="Lipzen A."/>
            <person name="Lutzoni F."/>
            <person name="Magnuson J."/>
            <person name="Mondo S."/>
            <person name="Nolan M."/>
            <person name="Ohm R."/>
            <person name="Pangilinan J."/>
            <person name="Park H.-J."/>
            <person name="Ramirez L."/>
            <person name="Alfaro M."/>
            <person name="Sun H."/>
            <person name="Tritt A."/>
            <person name="Yoshinaga Y."/>
            <person name="Zwiers L.-H."/>
            <person name="Turgeon B."/>
            <person name="Goodwin S."/>
            <person name="Spatafora J."/>
            <person name="Crous P."/>
            <person name="Grigoriev I."/>
        </authorList>
    </citation>
    <scope>NUCLEOTIDE SEQUENCE</scope>
    <source>
        <strain evidence="10">CBS 116435</strain>
    </source>
</reference>
<keyword evidence="6 8" id="KW-0496">Mitochondrion</keyword>
<dbReference type="OrthoDB" id="107372at2759"/>
<sequence>MSRTTGQAEQEATELPSAASSRLPWYLQPSLHPQAQTTARQQPLPALPINPPTILTPLMNHLSVDLGMDDMSLIDLRTLDPPPALGSNLIMLLSTARSEKHLHTSADRLCRHLRSVYHLSPFADGLLGRNELKLKLRRRAKRSRLLSAVGAKSTGEGEIDDGIRTGWVCVNVGRVEGGELPEEVRKVQRREGFVGFGGQGEEGCGIVVQMLTADKRGEMDLEKLWLGILKRAGEDSKTGDSSEQKSRDGAAELEQMAGNTT</sequence>
<comment type="function">
    <text evidence="1">Probable mitochondrial mRNA stabilization factor.</text>
</comment>
<evidence type="ECO:0000256" key="9">
    <source>
        <dbReference type="SAM" id="MobiDB-lite"/>
    </source>
</evidence>
<dbReference type="AlphaFoldDB" id="A0A9P4UKH7"/>
<feature type="region of interest" description="Disordered" evidence="9">
    <location>
        <begin position="233"/>
        <end position="261"/>
    </location>
</feature>
<dbReference type="InterPro" id="IPR043519">
    <property type="entry name" value="NT_sf"/>
</dbReference>
<comment type="similarity">
    <text evidence="3 8">Belongs to the ATP25 family.</text>
</comment>
<dbReference type="FunFam" id="3.30.460.10:FF:000044">
    <property type="entry name" value="ATPase synthesis protein 25, mitochondrial"/>
    <property type="match status" value="1"/>
</dbReference>
<dbReference type="Proteomes" id="UP000799441">
    <property type="component" value="Unassembled WGS sequence"/>
</dbReference>
<dbReference type="GO" id="GO:0005743">
    <property type="term" value="C:mitochondrial inner membrane"/>
    <property type="evidence" value="ECO:0007669"/>
    <property type="project" value="UniProtKB-SubCell"/>
</dbReference>
<gene>
    <name evidence="10" type="ORF">K431DRAFT_229432</name>
</gene>
<comment type="function">
    <text evidence="8">Mitochondrial mRNA stabilization factor.</text>
</comment>
<evidence type="ECO:0000256" key="8">
    <source>
        <dbReference type="RuleBase" id="RU367062"/>
    </source>
</evidence>
<evidence type="ECO:0000256" key="2">
    <source>
        <dbReference type="ARBA" id="ARBA00004443"/>
    </source>
</evidence>
<evidence type="ECO:0000313" key="11">
    <source>
        <dbReference type="Proteomes" id="UP000799441"/>
    </source>
</evidence>
<evidence type="ECO:0000256" key="3">
    <source>
        <dbReference type="ARBA" id="ARBA00010787"/>
    </source>
</evidence>
<evidence type="ECO:0000256" key="7">
    <source>
        <dbReference type="ARBA" id="ARBA00023136"/>
    </source>
</evidence>
<dbReference type="PANTHER" id="PTHR28087:SF1">
    <property type="entry name" value="ATPASE SYNTHESIS PROTEIN 25, MITOCHONDRIAL"/>
    <property type="match status" value="1"/>
</dbReference>
<dbReference type="Gene3D" id="3.30.460.10">
    <property type="entry name" value="Beta Polymerase, domain 2"/>
    <property type="match status" value="1"/>
</dbReference>
<keyword evidence="4 8" id="KW-0999">Mitochondrion inner membrane</keyword>
<proteinExistence type="inferred from homology"/>
<dbReference type="InterPro" id="IPR040152">
    <property type="entry name" value="Atp25"/>
</dbReference>
<keyword evidence="11" id="KW-1185">Reference proteome</keyword>
<organism evidence="10 11">
    <name type="scientific">Polychaeton citri CBS 116435</name>
    <dbReference type="NCBI Taxonomy" id="1314669"/>
    <lineage>
        <taxon>Eukaryota</taxon>
        <taxon>Fungi</taxon>
        <taxon>Dikarya</taxon>
        <taxon>Ascomycota</taxon>
        <taxon>Pezizomycotina</taxon>
        <taxon>Dothideomycetes</taxon>
        <taxon>Dothideomycetidae</taxon>
        <taxon>Capnodiales</taxon>
        <taxon>Capnodiaceae</taxon>
        <taxon>Polychaeton</taxon>
    </lineage>
</organism>
<evidence type="ECO:0000256" key="6">
    <source>
        <dbReference type="ARBA" id="ARBA00023128"/>
    </source>
</evidence>
<keyword evidence="5 8" id="KW-0809">Transit peptide</keyword>
<feature type="compositionally biased region" description="Basic and acidic residues" evidence="9">
    <location>
        <begin position="233"/>
        <end position="250"/>
    </location>
</feature>
<evidence type="ECO:0000256" key="1">
    <source>
        <dbReference type="ARBA" id="ARBA00003470"/>
    </source>
</evidence>
<dbReference type="GO" id="GO:0048255">
    <property type="term" value="P:mRNA stabilization"/>
    <property type="evidence" value="ECO:0007669"/>
    <property type="project" value="TreeGrafter"/>
</dbReference>
<dbReference type="PANTHER" id="PTHR28087">
    <property type="entry name" value="ATPASE SYNTHESIS PROTEIN 25, MITOCHONDRIAL"/>
    <property type="match status" value="1"/>
</dbReference>
<protein>
    <recommendedName>
        <fullName evidence="8">ATPase synthesis protein 25</fullName>
    </recommendedName>
</protein>
<dbReference type="EMBL" id="MU003816">
    <property type="protein sequence ID" value="KAF2719052.1"/>
    <property type="molecule type" value="Genomic_DNA"/>
</dbReference>
<dbReference type="GO" id="GO:0140053">
    <property type="term" value="P:mitochondrial gene expression"/>
    <property type="evidence" value="ECO:0007669"/>
    <property type="project" value="UniProtKB-UniRule"/>
</dbReference>
<accession>A0A9P4UKH7</accession>